<evidence type="ECO:0000313" key="1">
    <source>
        <dbReference type="EMBL" id="KAL1488540.1"/>
    </source>
</evidence>
<sequence length="116" mass="13816">MRWLEENMHEVKEGEEHTLYINGDPYTTIRDSTISYLHVQTNNRQICERMQNRQDSLQTIYPEKRPWLEGHIDQDEEVGGKKPKIEEGDILDLGSKFNYPDEEDILYSESWDIDDL</sequence>
<dbReference type="AlphaFoldDB" id="A0ABD1E1T0"/>
<protein>
    <submittedName>
        <fullName evidence="1">Uncharacterized protein</fullName>
    </submittedName>
</protein>
<gene>
    <name evidence="1" type="ORF">ABEB36_015004</name>
</gene>
<name>A0ABD1E1T0_HYPHA</name>
<comment type="caution">
    <text evidence="1">The sequence shown here is derived from an EMBL/GenBank/DDBJ whole genome shotgun (WGS) entry which is preliminary data.</text>
</comment>
<proteinExistence type="predicted"/>
<dbReference type="EMBL" id="JBDJPC010000014">
    <property type="protein sequence ID" value="KAL1488540.1"/>
    <property type="molecule type" value="Genomic_DNA"/>
</dbReference>
<evidence type="ECO:0000313" key="2">
    <source>
        <dbReference type="Proteomes" id="UP001566132"/>
    </source>
</evidence>
<accession>A0ABD1E1T0</accession>
<keyword evidence="2" id="KW-1185">Reference proteome</keyword>
<dbReference type="Proteomes" id="UP001566132">
    <property type="component" value="Unassembled WGS sequence"/>
</dbReference>
<reference evidence="1 2" key="1">
    <citation type="submission" date="2024-05" db="EMBL/GenBank/DDBJ databases">
        <title>Genetic variation in Jamaican populations of the coffee berry borer (Hypothenemus hampei).</title>
        <authorList>
            <person name="Errbii M."/>
            <person name="Myrie A."/>
        </authorList>
    </citation>
    <scope>NUCLEOTIDE SEQUENCE [LARGE SCALE GENOMIC DNA]</scope>
    <source>
        <strain evidence="1">JA-Hopewell-2020-01-JO</strain>
        <tissue evidence="1">Whole body</tissue>
    </source>
</reference>
<organism evidence="1 2">
    <name type="scientific">Hypothenemus hampei</name>
    <name type="common">Coffee berry borer</name>
    <dbReference type="NCBI Taxonomy" id="57062"/>
    <lineage>
        <taxon>Eukaryota</taxon>
        <taxon>Metazoa</taxon>
        <taxon>Ecdysozoa</taxon>
        <taxon>Arthropoda</taxon>
        <taxon>Hexapoda</taxon>
        <taxon>Insecta</taxon>
        <taxon>Pterygota</taxon>
        <taxon>Neoptera</taxon>
        <taxon>Endopterygota</taxon>
        <taxon>Coleoptera</taxon>
        <taxon>Polyphaga</taxon>
        <taxon>Cucujiformia</taxon>
        <taxon>Curculionidae</taxon>
        <taxon>Scolytinae</taxon>
        <taxon>Hypothenemus</taxon>
    </lineage>
</organism>